<dbReference type="OrthoDB" id="332676at2"/>
<feature type="active site" description="Charge relay system" evidence="2">
    <location>
        <position position="280"/>
    </location>
</feature>
<keyword evidence="5" id="KW-1185">Reference proteome</keyword>
<keyword evidence="4" id="KW-0378">Hydrolase</keyword>
<feature type="active site" description="Charge relay system" evidence="2">
    <location>
        <position position="154"/>
    </location>
</feature>
<feature type="active site" description="Charge relay system" evidence="2">
    <location>
        <position position="307"/>
    </location>
</feature>
<dbReference type="InterPro" id="IPR029058">
    <property type="entry name" value="AB_hydrolase_fold"/>
</dbReference>
<dbReference type="PIRSF" id="PIRSF005211">
    <property type="entry name" value="Ab_hydro_YheT"/>
    <property type="match status" value="1"/>
</dbReference>
<protein>
    <submittedName>
        <fullName evidence="4">Alpha/beta hydrolase fold protein</fullName>
    </submittedName>
</protein>
<evidence type="ECO:0000313" key="4">
    <source>
        <dbReference type="EMBL" id="AKE53002.1"/>
    </source>
</evidence>
<dbReference type="PANTHER" id="PTHR10794">
    <property type="entry name" value="ABHYDROLASE DOMAIN-CONTAINING PROTEIN"/>
    <property type="match status" value="1"/>
</dbReference>
<dbReference type="InterPro" id="IPR012020">
    <property type="entry name" value="ABHD4"/>
</dbReference>
<dbReference type="PANTHER" id="PTHR10794:SF63">
    <property type="entry name" value="ALPHA_BETA HYDROLASE 1, ISOFORM A"/>
    <property type="match status" value="1"/>
</dbReference>
<reference evidence="4 5" key="1">
    <citation type="submission" date="2015-02" db="EMBL/GenBank/DDBJ databases">
        <title>Complete genome sequence of Kangiella geojedonensis strain YCS-5T.</title>
        <authorList>
            <person name="Kim K.M."/>
        </authorList>
    </citation>
    <scope>NUCLEOTIDE SEQUENCE [LARGE SCALE GENOMIC DNA]</scope>
    <source>
        <strain evidence="4 5">YCS-5</strain>
    </source>
</reference>
<dbReference type="EMBL" id="CP010975">
    <property type="protein sequence ID" value="AKE53002.1"/>
    <property type="molecule type" value="Genomic_DNA"/>
</dbReference>
<evidence type="ECO:0000256" key="2">
    <source>
        <dbReference type="PIRSR" id="PIRSR005211-1"/>
    </source>
</evidence>
<dbReference type="AlphaFoldDB" id="A0A0F6TSE4"/>
<dbReference type="GO" id="GO:0034338">
    <property type="term" value="F:short-chain carboxylesterase activity"/>
    <property type="evidence" value="ECO:0007669"/>
    <property type="project" value="TreeGrafter"/>
</dbReference>
<gene>
    <name evidence="4" type="ORF">TQ33_2073</name>
</gene>
<name>A0A0F6TSE4_9GAMM</name>
<dbReference type="SUPFAM" id="SSF53474">
    <property type="entry name" value="alpha/beta-Hydrolases"/>
    <property type="match status" value="1"/>
</dbReference>
<evidence type="ECO:0000313" key="5">
    <source>
        <dbReference type="Proteomes" id="UP000034071"/>
    </source>
</evidence>
<dbReference type="InterPro" id="IPR050960">
    <property type="entry name" value="AB_hydrolase_4_sf"/>
</dbReference>
<dbReference type="Pfam" id="PF12146">
    <property type="entry name" value="Hydrolase_4"/>
    <property type="match status" value="1"/>
</dbReference>
<evidence type="ECO:0000256" key="1">
    <source>
        <dbReference type="ARBA" id="ARBA00010884"/>
    </source>
</evidence>
<accession>A0A0F6TSE4</accession>
<feature type="domain" description="Serine aminopeptidase S33" evidence="3">
    <location>
        <begin position="77"/>
        <end position="287"/>
    </location>
</feature>
<dbReference type="GO" id="GO:0047372">
    <property type="term" value="F:monoacylglycerol lipase activity"/>
    <property type="evidence" value="ECO:0007669"/>
    <property type="project" value="TreeGrafter"/>
</dbReference>
<comment type="similarity">
    <text evidence="1">Belongs to the AB hydrolase superfamily. AB hydrolase 4 family.</text>
</comment>
<dbReference type="Proteomes" id="UP000034071">
    <property type="component" value="Chromosome"/>
</dbReference>
<sequence length="331" mass="38009">MSEHSVQQISFPVPAWAKNTHVQSLLATVKFRRKSLKKRAKILIEQSHENIIVCDDGVRLQSFVALNTNSDNAPLAILIHGWEGSHESLYQLSTAQTLYQLGFNVVRLNLRDHGTSHHLNPDLFHSNRIDEVVQAVFKLQQQLSPSKTLLCGFSLGGNFALRVANRATAANIRLNKTIAICPALDPADILIKLETSLSLYIKYFMLKWKRSIRKKQELFPDLYNLDEDLKTDSMRELTETLVKYYGDYETINDYFDGYNICGDRLSDIETPTTILMSKDDPIIEYKDIYSLPDTKYFTKYLTQYGGHCGYIKDRKLRSWLDDFISDEANNL</sequence>
<dbReference type="HOGENOM" id="CLU_032487_0_1_6"/>
<dbReference type="InterPro" id="IPR022742">
    <property type="entry name" value="Hydrolase_4"/>
</dbReference>
<dbReference type="Gene3D" id="3.40.50.1820">
    <property type="entry name" value="alpha/beta hydrolase"/>
    <property type="match status" value="1"/>
</dbReference>
<dbReference type="RefSeq" id="WP_046561997.1">
    <property type="nucleotide sequence ID" value="NZ_CP010975.1"/>
</dbReference>
<proteinExistence type="inferred from homology"/>
<organism evidence="4 5">
    <name type="scientific">Kangiella geojedonensis</name>
    <dbReference type="NCBI Taxonomy" id="914150"/>
    <lineage>
        <taxon>Bacteria</taxon>
        <taxon>Pseudomonadati</taxon>
        <taxon>Pseudomonadota</taxon>
        <taxon>Gammaproteobacteria</taxon>
        <taxon>Kangiellales</taxon>
        <taxon>Kangiellaceae</taxon>
        <taxon>Kangiella</taxon>
    </lineage>
</organism>
<dbReference type="KEGG" id="kge:TQ33_2073"/>
<evidence type="ECO:0000259" key="3">
    <source>
        <dbReference type="Pfam" id="PF12146"/>
    </source>
</evidence>